<protein>
    <submittedName>
        <fullName evidence="1">Uncharacterized protein</fullName>
    </submittedName>
</protein>
<accession>A0A6A4T7J9</accession>
<reference evidence="1 2" key="1">
    <citation type="submission" date="2019-06" db="EMBL/GenBank/DDBJ databases">
        <title>Draft genomes of female and male turbot (Scophthalmus maximus).</title>
        <authorList>
            <person name="Xu H."/>
            <person name="Xu X.-W."/>
            <person name="Shao C."/>
            <person name="Chen S."/>
        </authorList>
    </citation>
    <scope>NUCLEOTIDE SEQUENCE [LARGE SCALE GENOMIC DNA]</scope>
    <source>
        <strain evidence="1">Ysfricsl-2016a</strain>
        <tissue evidence="1">Blood</tissue>
    </source>
</reference>
<sequence length="117" mass="13651">MQLGKKTRKGGCGMIKLLADRDLKPGIMQSLSPHHSVFPARSFVRHPHHWLGEREVCRQRQDTPFVSQQRTCLAEIRFQSRCQTKSHLVQELQDKLCEEHEQHDGAIKTFRPNKIRV</sequence>
<dbReference type="EMBL" id="VEVO01000005">
    <property type="protein sequence ID" value="KAF0042023.1"/>
    <property type="molecule type" value="Genomic_DNA"/>
</dbReference>
<evidence type="ECO:0000313" key="2">
    <source>
        <dbReference type="Proteomes" id="UP000438429"/>
    </source>
</evidence>
<evidence type="ECO:0000313" key="1">
    <source>
        <dbReference type="EMBL" id="KAF0042023.1"/>
    </source>
</evidence>
<comment type="caution">
    <text evidence="1">The sequence shown here is derived from an EMBL/GenBank/DDBJ whole genome shotgun (WGS) entry which is preliminary data.</text>
</comment>
<dbReference type="Proteomes" id="UP000438429">
    <property type="component" value="Unassembled WGS sequence"/>
</dbReference>
<dbReference type="AlphaFoldDB" id="A0A6A4T7J9"/>
<gene>
    <name evidence="1" type="ORF">F2P81_005555</name>
</gene>
<proteinExistence type="predicted"/>
<name>A0A6A4T7J9_SCOMX</name>
<organism evidence="1 2">
    <name type="scientific">Scophthalmus maximus</name>
    <name type="common">Turbot</name>
    <name type="synonym">Psetta maxima</name>
    <dbReference type="NCBI Taxonomy" id="52904"/>
    <lineage>
        <taxon>Eukaryota</taxon>
        <taxon>Metazoa</taxon>
        <taxon>Chordata</taxon>
        <taxon>Craniata</taxon>
        <taxon>Vertebrata</taxon>
        <taxon>Euteleostomi</taxon>
        <taxon>Actinopterygii</taxon>
        <taxon>Neopterygii</taxon>
        <taxon>Teleostei</taxon>
        <taxon>Neoteleostei</taxon>
        <taxon>Acanthomorphata</taxon>
        <taxon>Carangaria</taxon>
        <taxon>Pleuronectiformes</taxon>
        <taxon>Pleuronectoidei</taxon>
        <taxon>Scophthalmidae</taxon>
        <taxon>Scophthalmus</taxon>
    </lineage>
</organism>